<reference evidence="4" key="2">
    <citation type="submission" date="2023-06" db="EMBL/GenBank/DDBJ databases">
        <authorList>
            <consortium name="Lawrence Berkeley National Laboratory"/>
            <person name="Haridas S."/>
            <person name="Hensen N."/>
            <person name="Bonometti L."/>
            <person name="Westerberg I."/>
            <person name="Brannstrom I.O."/>
            <person name="Guillou S."/>
            <person name="Cros-Aarteil S."/>
            <person name="Calhoun S."/>
            <person name="Kuo A."/>
            <person name="Mondo S."/>
            <person name="Pangilinan J."/>
            <person name="Riley R."/>
            <person name="Labutti K."/>
            <person name="Andreopoulos B."/>
            <person name="Lipzen A."/>
            <person name="Chen C."/>
            <person name="Yanf M."/>
            <person name="Daum C."/>
            <person name="Ng V."/>
            <person name="Clum A."/>
            <person name="Steindorff A."/>
            <person name="Ohm R."/>
            <person name="Martin F."/>
            <person name="Silar P."/>
            <person name="Natvig D."/>
            <person name="Lalanne C."/>
            <person name="Gautier V."/>
            <person name="Ament-Velasquez S.L."/>
            <person name="Kruys A."/>
            <person name="Hutchinson M.I."/>
            <person name="Powell A.J."/>
            <person name="Barry K."/>
            <person name="Miller A.N."/>
            <person name="Grigoriev I.V."/>
            <person name="Debuchy R."/>
            <person name="Gladieux P."/>
            <person name="Thoren M.H."/>
            <person name="Johannesson H."/>
        </authorList>
    </citation>
    <scope>NUCLEOTIDE SEQUENCE</scope>
    <source>
        <strain evidence="4">SMH4131-1</strain>
    </source>
</reference>
<comment type="caution">
    <text evidence="4">The sequence shown here is derived from an EMBL/GenBank/DDBJ whole genome shotgun (WGS) entry which is preliminary data.</text>
</comment>
<accession>A0AAE0IF72</accession>
<keyword evidence="2" id="KW-1133">Transmembrane helix</keyword>
<feature type="transmembrane region" description="Helical" evidence="2">
    <location>
        <begin position="94"/>
        <end position="118"/>
    </location>
</feature>
<feature type="region of interest" description="Disordered" evidence="1">
    <location>
        <begin position="289"/>
        <end position="315"/>
    </location>
</feature>
<dbReference type="Proteomes" id="UP001286456">
    <property type="component" value="Unassembled WGS sequence"/>
</dbReference>
<dbReference type="AlphaFoldDB" id="A0AAE0IF72"/>
<evidence type="ECO:0000256" key="1">
    <source>
        <dbReference type="SAM" id="MobiDB-lite"/>
    </source>
</evidence>
<evidence type="ECO:0000313" key="5">
    <source>
        <dbReference type="Proteomes" id="UP001286456"/>
    </source>
</evidence>
<evidence type="ECO:0000259" key="3">
    <source>
        <dbReference type="Pfam" id="PF20684"/>
    </source>
</evidence>
<feature type="transmembrane region" description="Helical" evidence="2">
    <location>
        <begin position="53"/>
        <end position="74"/>
    </location>
</feature>
<keyword evidence="2" id="KW-0812">Transmembrane</keyword>
<name>A0AAE0IF72_9PEZI</name>
<feature type="transmembrane region" description="Helical" evidence="2">
    <location>
        <begin position="243"/>
        <end position="266"/>
    </location>
</feature>
<dbReference type="PANTHER" id="PTHR38794:SF1">
    <property type="entry name" value="INTEGRAL MEMBRANE PROTEIN"/>
    <property type="match status" value="1"/>
</dbReference>
<organism evidence="4 5">
    <name type="scientific">Cercophora scortea</name>
    <dbReference type="NCBI Taxonomy" id="314031"/>
    <lineage>
        <taxon>Eukaryota</taxon>
        <taxon>Fungi</taxon>
        <taxon>Dikarya</taxon>
        <taxon>Ascomycota</taxon>
        <taxon>Pezizomycotina</taxon>
        <taxon>Sordariomycetes</taxon>
        <taxon>Sordariomycetidae</taxon>
        <taxon>Sordariales</taxon>
        <taxon>Lasiosphaeriaceae</taxon>
        <taxon>Cercophora</taxon>
    </lineage>
</organism>
<gene>
    <name evidence="4" type="ORF">B0T19DRAFT_220192</name>
</gene>
<keyword evidence="5" id="KW-1185">Reference proteome</keyword>
<feature type="transmembrane region" description="Helical" evidence="2">
    <location>
        <begin position="15"/>
        <end position="41"/>
    </location>
</feature>
<dbReference type="PANTHER" id="PTHR38794">
    <property type="entry name" value="INTEGRAL MEMBRANE PROTEIN"/>
    <property type="match status" value="1"/>
</dbReference>
<dbReference type="InterPro" id="IPR049326">
    <property type="entry name" value="Rhodopsin_dom_fungi"/>
</dbReference>
<dbReference type="EMBL" id="JAUEPO010000004">
    <property type="protein sequence ID" value="KAK3324024.1"/>
    <property type="molecule type" value="Genomic_DNA"/>
</dbReference>
<evidence type="ECO:0000256" key="2">
    <source>
        <dbReference type="SAM" id="Phobius"/>
    </source>
</evidence>
<feature type="transmembrane region" description="Helical" evidence="2">
    <location>
        <begin position="204"/>
        <end position="231"/>
    </location>
</feature>
<feature type="transmembrane region" description="Helical" evidence="2">
    <location>
        <begin position="169"/>
        <end position="192"/>
    </location>
</feature>
<dbReference type="Pfam" id="PF20684">
    <property type="entry name" value="Fung_rhodopsin"/>
    <property type="match status" value="1"/>
</dbReference>
<proteinExistence type="predicted"/>
<keyword evidence="2" id="KW-0472">Membrane</keyword>
<evidence type="ECO:0000313" key="4">
    <source>
        <dbReference type="EMBL" id="KAK3324024.1"/>
    </source>
</evidence>
<reference evidence="4" key="1">
    <citation type="journal article" date="2023" name="Mol. Phylogenet. Evol.">
        <title>Genome-scale phylogeny and comparative genomics of the fungal order Sordariales.</title>
        <authorList>
            <person name="Hensen N."/>
            <person name="Bonometti L."/>
            <person name="Westerberg I."/>
            <person name="Brannstrom I.O."/>
            <person name="Guillou S."/>
            <person name="Cros-Aarteil S."/>
            <person name="Calhoun S."/>
            <person name="Haridas S."/>
            <person name="Kuo A."/>
            <person name="Mondo S."/>
            <person name="Pangilinan J."/>
            <person name="Riley R."/>
            <person name="LaButti K."/>
            <person name="Andreopoulos B."/>
            <person name="Lipzen A."/>
            <person name="Chen C."/>
            <person name="Yan M."/>
            <person name="Daum C."/>
            <person name="Ng V."/>
            <person name="Clum A."/>
            <person name="Steindorff A."/>
            <person name="Ohm R.A."/>
            <person name="Martin F."/>
            <person name="Silar P."/>
            <person name="Natvig D.O."/>
            <person name="Lalanne C."/>
            <person name="Gautier V."/>
            <person name="Ament-Velasquez S.L."/>
            <person name="Kruys A."/>
            <person name="Hutchinson M.I."/>
            <person name="Powell A.J."/>
            <person name="Barry K."/>
            <person name="Miller A.N."/>
            <person name="Grigoriev I.V."/>
            <person name="Debuchy R."/>
            <person name="Gladieux P."/>
            <person name="Hiltunen Thoren M."/>
            <person name="Johannesson H."/>
        </authorList>
    </citation>
    <scope>NUCLEOTIDE SEQUENCE</scope>
    <source>
        <strain evidence="4">SMH4131-1</strain>
    </source>
</reference>
<protein>
    <recommendedName>
        <fullName evidence="3">Rhodopsin domain-containing protein</fullName>
    </recommendedName>
</protein>
<feature type="domain" description="Rhodopsin" evidence="3">
    <location>
        <begin position="37"/>
        <end position="270"/>
    </location>
</feature>
<sequence>MAVETQSAARDKSTIIQIITWIMFIGSVLGVVGGMGTKYVLTRQLSWDDGLMPLALAASLAQCIAISLAASNGLGKDQSTLSSDAVDGFLKGEYASIPFLILSLALVKWSISAFINYLSPSSRHHQAVMALRGVIVLWTITAILTSLFQCAPPRTWDYAHGLHCIDRRAWWAYVSAVNILTELVIIVLYFTIIGNLQISRMKKANLLTIFSTRGLVVAATVAQLAVFWGAIPSPATDNLTDNLWLPILLNQIVVCVSVVTACLPYLKPLMDSLESGLVRANLPGGSEEEFSQELSHRSGGSTNISAYGGHHQRSY</sequence>
<feature type="transmembrane region" description="Helical" evidence="2">
    <location>
        <begin position="130"/>
        <end position="149"/>
    </location>
</feature>